<feature type="region of interest" description="Disordered" evidence="1">
    <location>
        <begin position="149"/>
        <end position="172"/>
    </location>
</feature>
<keyword evidence="3" id="KW-1185">Reference proteome</keyword>
<feature type="region of interest" description="Disordered" evidence="1">
    <location>
        <begin position="236"/>
        <end position="274"/>
    </location>
</feature>
<dbReference type="AlphaFoldDB" id="A0A8H7ZS59"/>
<evidence type="ECO:0000313" key="3">
    <source>
        <dbReference type="Proteomes" id="UP000673691"/>
    </source>
</evidence>
<proteinExistence type="predicted"/>
<reference evidence="2 3" key="1">
    <citation type="journal article" name="Sci. Rep.">
        <title>Genome-scale phylogenetic analyses confirm Olpidium as the closest living zoosporic fungus to the non-flagellated, terrestrial fungi.</title>
        <authorList>
            <person name="Chang Y."/>
            <person name="Rochon D."/>
            <person name="Sekimoto S."/>
            <person name="Wang Y."/>
            <person name="Chovatia M."/>
            <person name="Sandor L."/>
            <person name="Salamov A."/>
            <person name="Grigoriev I.V."/>
            <person name="Stajich J.E."/>
            <person name="Spatafora J.W."/>
        </authorList>
    </citation>
    <scope>NUCLEOTIDE SEQUENCE [LARGE SCALE GENOMIC DNA]</scope>
    <source>
        <strain evidence="2">S191</strain>
    </source>
</reference>
<sequence>MQFGTGLRIGMPSGVPVSADAELNLFTPLTSAVGYTPNFAHGQNTATLDPFPRTLPAPESTSEWPGSVLSPVEINNHVTGHGSGPAHLGQPMPAHPSRSLQHQPREGEYIQADHGIRPGTWISPMPHFAEPQPDGNQIKSGENAELSFERRSAGSPAVAQAEPQIKPEDIFENPRMMASIEERNLVGPISSEKQADDSESEENLSDDRAINYAGESKQTSGPNCWFFLSLRGLKTGSSRSFSSRREGRDNGLEQSTEVAAERATAAPIPLRPPLSSADTIASELEEEATGKAELHVDVNVEERQQAPAVPALPTEPLIKEKPLSAAEEIKSVIGARTDELKRSQMKRKTVSGTLVPKGRKATHATFAPGLAQSPEAAKAETTKSPPAGRNFGAAGVGEAADLIAKPAFKRGADRFGRNRRPFKAELPRLCAAEAA</sequence>
<accession>A0A8H7ZS59</accession>
<evidence type="ECO:0000313" key="2">
    <source>
        <dbReference type="EMBL" id="KAG5458399.1"/>
    </source>
</evidence>
<feature type="region of interest" description="Disordered" evidence="1">
    <location>
        <begin position="53"/>
        <end position="103"/>
    </location>
</feature>
<dbReference type="EMBL" id="JAEFCI010008534">
    <property type="protein sequence ID" value="KAG5458399.1"/>
    <property type="molecule type" value="Genomic_DNA"/>
</dbReference>
<evidence type="ECO:0000256" key="1">
    <source>
        <dbReference type="SAM" id="MobiDB-lite"/>
    </source>
</evidence>
<gene>
    <name evidence="2" type="ORF">BJ554DRAFT_1378</name>
</gene>
<feature type="region of interest" description="Disordered" evidence="1">
    <location>
        <begin position="185"/>
        <end position="205"/>
    </location>
</feature>
<comment type="caution">
    <text evidence="2">The sequence shown here is derived from an EMBL/GenBank/DDBJ whole genome shotgun (WGS) entry which is preliminary data.</text>
</comment>
<protein>
    <submittedName>
        <fullName evidence="2">Uncharacterized protein</fullName>
    </submittedName>
</protein>
<dbReference type="Proteomes" id="UP000673691">
    <property type="component" value="Unassembled WGS sequence"/>
</dbReference>
<organism evidence="2 3">
    <name type="scientific">Olpidium bornovanus</name>
    <dbReference type="NCBI Taxonomy" id="278681"/>
    <lineage>
        <taxon>Eukaryota</taxon>
        <taxon>Fungi</taxon>
        <taxon>Fungi incertae sedis</taxon>
        <taxon>Olpidiomycota</taxon>
        <taxon>Olpidiomycotina</taxon>
        <taxon>Olpidiomycetes</taxon>
        <taxon>Olpidiales</taxon>
        <taxon>Olpidiaceae</taxon>
        <taxon>Olpidium</taxon>
    </lineage>
</organism>
<feature type="region of interest" description="Disordered" evidence="1">
    <location>
        <begin position="340"/>
        <end position="393"/>
    </location>
</feature>
<name>A0A8H7ZS59_9FUNG</name>